<dbReference type="InParanoid" id="A0A0D2HU34"/>
<dbReference type="FunCoup" id="A0A0D2HU34">
    <property type="interactions" value="16"/>
</dbReference>
<evidence type="ECO:0000313" key="1">
    <source>
        <dbReference type="EMBL" id="KIX13968.1"/>
    </source>
</evidence>
<reference evidence="1 2" key="1">
    <citation type="submission" date="2013-11" db="EMBL/GenBank/DDBJ databases">
        <title>Metagenomic analysis of a methanogenic consortium involved in long chain n-alkane degradation.</title>
        <authorList>
            <person name="Davidova I.A."/>
            <person name="Callaghan A.V."/>
            <person name="Wawrik B."/>
            <person name="Pruitt S."/>
            <person name="Marks C."/>
            <person name="Duncan K.E."/>
            <person name="Suflita J.M."/>
        </authorList>
    </citation>
    <scope>NUCLEOTIDE SEQUENCE [LARGE SCALE GENOMIC DNA]</scope>
    <source>
        <strain evidence="1 2">SPR</strain>
    </source>
</reference>
<dbReference type="STRING" id="1429043.X474_12655"/>
<dbReference type="AlphaFoldDB" id="A0A0D2HU34"/>
<sequence length="463" mass="52264">MRFFGFNKRIGVVGMYRSGKTVFMTSLINHLERHDPDRFPLGKKRIRLGNFNPLPVEDGFRAFDYESHRHSLVSLQRWPTKTRMARQFRFNLTRSDWRYTLMDLTLTDLPGERLADIRIAKNSYESWSDEICGLFSTEPEYLAHAQGYIKTLAKAANQDSNPDQDEILHAYRLALARACLSYLPVITPSSFLLGPQGDYCGQRDEKGMAQTRYVGVDKDNQFAPLSKEVRKKHPGLAGLFKRRYEHYRRSVVAPTAHWLAQCNELVVLLDITTILAGGLGMYHGALALIEDLITYVDPGRGVLGQFASGLLKPLSAGHLTLPGITRIAFVASKADKVHASDRQKLLSLLRAMVQSRMNDLSEEYKLRVEYFACAAVKSTVSLNNGKLEGQPVELLQANSQKRPPVVRFTPSKVPGSWPENWGSHEYRFPDILPQMPARKDLAPPHLGLNLVADFLLSSDHLTE</sequence>
<gene>
    <name evidence="1" type="ORF">X474_12655</name>
</gene>
<proteinExistence type="predicted"/>
<dbReference type="EMBL" id="AZAC01000014">
    <property type="protein sequence ID" value="KIX13968.1"/>
    <property type="molecule type" value="Genomic_DNA"/>
</dbReference>
<protein>
    <recommendedName>
        <fullName evidence="3">ATPase</fullName>
    </recommendedName>
</protein>
<dbReference type="PANTHER" id="PTHR38605:SF1">
    <property type="entry name" value="ATPASE"/>
    <property type="match status" value="1"/>
</dbReference>
<accession>A0A0D2HU34</accession>
<dbReference type="Proteomes" id="UP000032233">
    <property type="component" value="Unassembled WGS sequence"/>
</dbReference>
<dbReference type="InterPro" id="IPR007413">
    <property type="entry name" value="YcjX-like"/>
</dbReference>
<comment type="caution">
    <text evidence="1">The sequence shown here is derived from an EMBL/GenBank/DDBJ whole genome shotgun (WGS) entry which is preliminary data.</text>
</comment>
<dbReference type="OrthoDB" id="9777645at2"/>
<keyword evidence="2" id="KW-1185">Reference proteome</keyword>
<dbReference type="RefSeq" id="WP_044348901.1">
    <property type="nucleotide sequence ID" value="NZ_AZAC01000014.1"/>
</dbReference>
<evidence type="ECO:0008006" key="3">
    <source>
        <dbReference type="Google" id="ProtNLM"/>
    </source>
</evidence>
<dbReference type="PANTHER" id="PTHR38605">
    <property type="entry name" value="ATPASE-RELATED"/>
    <property type="match status" value="1"/>
</dbReference>
<name>A0A0D2HU34_9BACT</name>
<organism evidence="1 2">
    <name type="scientific">Dethiosulfatarculus sandiegensis</name>
    <dbReference type="NCBI Taxonomy" id="1429043"/>
    <lineage>
        <taxon>Bacteria</taxon>
        <taxon>Pseudomonadati</taxon>
        <taxon>Thermodesulfobacteriota</taxon>
        <taxon>Desulfarculia</taxon>
        <taxon>Desulfarculales</taxon>
        <taxon>Desulfarculaceae</taxon>
        <taxon>Dethiosulfatarculus</taxon>
    </lineage>
</organism>
<dbReference type="Pfam" id="PF04317">
    <property type="entry name" value="DUF463"/>
    <property type="match status" value="1"/>
</dbReference>
<evidence type="ECO:0000313" key="2">
    <source>
        <dbReference type="Proteomes" id="UP000032233"/>
    </source>
</evidence>